<sequence>MARGEQPKPPAKGATSDVVASSGEAIDAFLSEARAVAGLSPDACAGRLVFALDATMSRQPTWDLACSVQAEMFEAAGAVGGLAVQLVYFRGYDECRASSWVTDARALTGLMDRIACRGGHTQIGRVLRHVRKEAGRSGVRALVYVGDAMEEPLDDLCAVAGELGLLGVKAFVFHEGQDPVAGEAFRQIAQLTGGAYARFDARAPQSLAALLRAAAAYASGGLDALRRIADHEAGEARKLLAAMSQAR</sequence>
<dbReference type="Gene3D" id="3.40.50.410">
    <property type="entry name" value="von Willebrand factor, type A domain"/>
    <property type="match status" value="1"/>
</dbReference>
<dbReference type="InterPro" id="IPR036465">
    <property type="entry name" value="vWFA_dom_sf"/>
</dbReference>
<name>A0ABT7ACW6_9HYPH</name>
<dbReference type="RefSeq" id="WP_283739186.1">
    <property type="nucleotide sequence ID" value="NZ_JASJEV010000001.1"/>
</dbReference>
<reference evidence="1 2" key="1">
    <citation type="submission" date="2023-05" db="EMBL/GenBank/DDBJ databases">
        <title>Chelatococcus sp. nov., a moderately thermophilic bacterium isolated from hot spring microbial mat.</title>
        <authorList>
            <person name="Hu C.-J."/>
            <person name="Li W.-J."/>
        </authorList>
    </citation>
    <scope>NUCLEOTIDE SEQUENCE [LARGE SCALE GENOMIC DNA]</scope>
    <source>
        <strain evidence="1 2">SYSU G07232</strain>
    </source>
</reference>
<proteinExistence type="predicted"/>
<organism evidence="1 2">
    <name type="scientific">Chelatococcus albus</name>
    <dbReference type="NCBI Taxonomy" id="3047466"/>
    <lineage>
        <taxon>Bacteria</taxon>
        <taxon>Pseudomonadati</taxon>
        <taxon>Pseudomonadota</taxon>
        <taxon>Alphaproteobacteria</taxon>
        <taxon>Hyphomicrobiales</taxon>
        <taxon>Chelatococcaceae</taxon>
        <taxon>Chelatococcus</taxon>
    </lineage>
</organism>
<dbReference type="EMBL" id="JASJEV010000001">
    <property type="protein sequence ID" value="MDJ1157220.1"/>
    <property type="molecule type" value="Genomic_DNA"/>
</dbReference>
<gene>
    <name evidence="1" type="ORF">QNA08_03065</name>
</gene>
<comment type="caution">
    <text evidence="1">The sequence shown here is derived from an EMBL/GenBank/DDBJ whole genome shotgun (WGS) entry which is preliminary data.</text>
</comment>
<evidence type="ECO:0000313" key="2">
    <source>
        <dbReference type="Proteomes" id="UP001321492"/>
    </source>
</evidence>
<keyword evidence="2" id="KW-1185">Reference proteome</keyword>
<protein>
    <submittedName>
        <fullName evidence="1">VWA domain-containing protein</fullName>
    </submittedName>
</protein>
<dbReference type="SUPFAM" id="SSF53300">
    <property type="entry name" value="vWA-like"/>
    <property type="match status" value="1"/>
</dbReference>
<evidence type="ECO:0000313" key="1">
    <source>
        <dbReference type="EMBL" id="MDJ1157220.1"/>
    </source>
</evidence>
<accession>A0ABT7ACW6</accession>
<dbReference type="Proteomes" id="UP001321492">
    <property type="component" value="Unassembled WGS sequence"/>
</dbReference>